<dbReference type="EC" id="6.5.1.2" evidence="2 14"/>
<dbReference type="CDD" id="cd17748">
    <property type="entry name" value="BRCT_DNA_ligase_like"/>
    <property type="match status" value="1"/>
</dbReference>
<dbReference type="InterPro" id="IPR012340">
    <property type="entry name" value="NA-bd_OB-fold"/>
</dbReference>
<accession>A0A2N5ZHL6</accession>
<dbReference type="InterPro" id="IPR010994">
    <property type="entry name" value="RuvA_2-like"/>
</dbReference>
<dbReference type="GO" id="GO:0006281">
    <property type="term" value="P:DNA repair"/>
    <property type="evidence" value="ECO:0007669"/>
    <property type="project" value="UniProtKB-KW"/>
</dbReference>
<evidence type="ECO:0000256" key="8">
    <source>
        <dbReference type="ARBA" id="ARBA00022833"/>
    </source>
</evidence>
<dbReference type="InterPro" id="IPR001679">
    <property type="entry name" value="DNA_ligase"/>
</dbReference>
<dbReference type="PROSITE" id="PS01056">
    <property type="entry name" value="DNA_LIGASE_N2"/>
    <property type="match status" value="1"/>
</dbReference>
<organism evidence="17 18">
    <name type="scientific">Muiribacterium halophilum</name>
    <dbReference type="NCBI Taxonomy" id="2053465"/>
    <lineage>
        <taxon>Bacteria</taxon>
        <taxon>Candidatus Muiribacteriota</taxon>
        <taxon>Candidatus Muiribacteriia</taxon>
        <taxon>Candidatus Muiribacteriales</taxon>
        <taxon>Candidatus Muiribacteriaceae</taxon>
        <taxon>Candidatus Muiribacterium</taxon>
    </lineage>
</organism>
<feature type="binding site" evidence="14">
    <location>
        <position position="280"/>
    </location>
    <ligand>
        <name>NAD(+)</name>
        <dbReference type="ChEBI" id="CHEBI:57540"/>
    </ligand>
</feature>
<feature type="binding site" evidence="14">
    <location>
        <begin position="33"/>
        <end position="37"/>
    </location>
    <ligand>
        <name>NAD(+)</name>
        <dbReference type="ChEBI" id="CHEBI:57540"/>
    </ligand>
</feature>
<evidence type="ECO:0000256" key="11">
    <source>
        <dbReference type="ARBA" id="ARBA00023204"/>
    </source>
</evidence>
<dbReference type="Pfam" id="PF14520">
    <property type="entry name" value="HHH_5"/>
    <property type="match status" value="1"/>
</dbReference>
<evidence type="ECO:0000256" key="10">
    <source>
        <dbReference type="ARBA" id="ARBA00023027"/>
    </source>
</evidence>
<evidence type="ECO:0000256" key="1">
    <source>
        <dbReference type="ARBA" id="ARBA00004067"/>
    </source>
</evidence>
<dbReference type="InterPro" id="IPR004150">
    <property type="entry name" value="NAD_DNA_ligase_OB"/>
</dbReference>
<dbReference type="InterPro" id="IPR041663">
    <property type="entry name" value="DisA/LigA_HHH"/>
</dbReference>
<dbReference type="SMART" id="SM00278">
    <property type="entry name" value="HhH1"/>
    <property type="match status" value="3"/>
</dbReference>
<evidence type="ECO:0000256" key="9">
    <source>
        <dbReference type="ARBA" id="ARBA00022842"/>
    </source>
</evidence>
<dbReference type="Proteomes" id="UP000234857">
    <property type="component" value="Unassembled WGS sequence"/>
</dbReference>
<dbReference type="FunFam" id="1.10.150.20:FF:000007">
    <property type="entry name" value="DNA ligase"/>
    <property type="match status" value="1"/>
</dbReference>
<keyword evidence="9 14" id="KW-0460">Magnesium</keyword>
<evidence type="ECO:0000313" key="18">
    <source>
        <dbReference type="Proteomes" id="UP000234857"/>
    </source>
</evidence>
<dbReference type="PROSITE" id="PS50172">
    <property type="entry name" value="BRCT"/>
    <property type="match status" value="1"/>
</dbReference>
<proteinExistence type="inferred from homology"/>
<comment type="catalytic activity">
    <reaction evidence="12 14 15">
        <text>NAD(+) + (deoxyribonucleotide)n-3'-hydroxyl + 5'-phospho-(deoxyribonucleotide)m = (deoxyribonucleotide)n+m + AMP + beta-nicotinamide D-nucleotide.</text>
        <dbReference type="EC" id="6.5.1.2"/>
    </reaction>
</comment>
<dbReference type="Gene3D" id="2.40.50.140">
    <property type="entry name" value="Nucleic acid-binding proteins"/>
    <property type="match status" value="1"/>
</dbReference>
<gene>
    <name evidence="14 17" type="primary">ligA</name>
    <name evidence="17" type="ORF">C0601_05465</name>
</gene>
<dbReference type="Gene3D" id="1.10.287.610">
    <property type="entry name" value="Helix hairpin bin"/>
    <property type="match status" value="1"/>
</dbReference>
<feature type="binding site" evidence="14">
    <location>
        <position position="399"/>
    </location>
    <ligand>
        <name>Zn(2+)</name>
        <dbReference type="ChEBI" id="CHEBI:29105"/>
    </ligand>
</feature>
<feature type="binding site" evidence="14">
    <location>
        <begin position="82"/>
        <end position="83"/>
    </location>
    <ligand>
        <name>NAD(+)</name>
        <dbReference type="ChEBI" id="CHEBI:57540"/>
    </ligand>
</feature>
<comment type="function">
    <text evidence="1 14">DNA ligase that catalyzes the formation of phosphodiester linkages between 5'-phosphoryl and 3'-hydroxyl groups in double-stranded DNA using NAD as a coenzyme and as the energy source for the reaction. It is essential for DNA replication and repair of damaged DNA.</text>
</comment>
<dbReference type="NCBIfam" id="TIGR00575">
    <property type="entry name" value="dnlj"/>
    <property type="match status" value="1"/>
</dbReference>
<dbReference type="FunFam" id="2.40.50.140:FF:000012">
    <property type="entry name" value="DNA ligase"/>
    <property type="match status" value="1"/>
</dbReference>
<reference evidence="17 18" key="1">
    <citation type="submission" date="2017-11" db="EMBL/GenBank/DDBJ databases">
        <title>Genome-resolved metagenomics identifies genetic mobility, metabolic interactions, and unexpected diversity in perchlorate-reducing communities.</title>
        <authorList>
            <person name="Barnum T.P."/>
            <person name="Figueroa I.A."/>
            <person name="Carlstrom C.I."/>
            <person name="Lucas L.N."/>
            <person name="Engelbrektson A.L."/>
            <person name="Coates J.D."/>
        </authorList>
    </citation>
    <scope>NUCLEOTIDE SEQUENCE [LARGE SCALE GENOMIC DNA]</scope>
    <source>
        <strain evidence="17">BM706</strain>
    </source>
</reference>
<evidence type="ECO:0000259" key="16">
    <source>
        <dbReference type="PROSITE" id="PS50172"/>
    </source>
</evidence>
<dbReference type="PIRSF" id="PIRSF001604">
    <property type="entry name" value="LigA"/>
    <property type="match status" value="1"/>
</dbReference>
<dbReference type="GO" id="GO:0003911">
    <property type="term" value="F:DNA ligase (NAD+) activity"/>
    <property type="evidence" value="ECO:0007669"/>
    <property type="project" value="UniProtKB-UniRule"/>
</dbReference>
<dbReference type="GO" id="GO:0005829">
    <property type="term" value="C:cytosol"/>
    <property type="evidence" value="ECO:0007669"/>
    <property type="project" value="TreeGrafter"/>
</dbReference>
<feature type="binding site" evidence="14">
    <location>
        <position position="402"/>
    </location>
    <ligand>
        <name>Zn(2+)</name>
        <dbReference type="ChEBI" id="CHEBI:29105"/>
    </ligand>
</feature>
<dbReference type="Pfam" id="PF01653">
    <property type="entry name" value="DNA_ligase_aden"/>
    <property type="match status" value="1"/>
</dbReference>
<dbReference type="SUPFAM" id="SSF50249">
    <property type="entry name" value="Nucleic acid-binding proteins"/>
    <property type="match status" value="1"/>
</dbReference>
<dbReference type="InterPro" id="IPR003583">
    <property type="entry name" value="Hlx-hairpin-Hlx_DNA-bd_motif"/>
</dbReference>
<dbReference type="InterPro" id="IPR033136">
    <property type="entry name" value="DNA_ligase_CS"/>
</dbReference>
<dbReference type="SMART" id="SM00292">
    <property type="entry name" value="BRCT"/>
    <property type="match status" value="1"/>
</dbReference>
<dbReference type="InterPro" id="IPR004149">
    <property type="entry name" value="Znf_DNAligase_C4"/>
</dbReference>
<dbReference type="InterPro" id="IPR001357">
    <property type="entry name" value="BRCT_dom"/>
</dbReference>
<dbReference type="GO" id="GO:0006260">
    <property type="term" value="P:DNA replication"/>
    <property type="evidence" value="ECO:0007669"/>
    <property type="project" value="UniProtKB-KW"/>
</dbReference>
<name>A0A2N5ZHL6_MUIH1</name>
<feature type="binding site" evidence="14">
    <location>
        <position position="169"/>
    </location>
    <ligand>
        <name>NAD(+)</name>
        <dbReference type="ChEBI" id="CHEBI:57540"/>
    </ligand>
</feature>
<dbReference type="GO" id="GO:0003677">
    <property type="term" value="F:DNA binding"/>
    <property type="evidence" value="ECO:0007669"/>
    <property type="project" value="InterPro"/>
</dbReference>
<dbReference type="Gene3D" id="3.40.50.10190">
    <property type="entry name" value="BRCT domain"/>
    <property type="match status" value="1"/>
</dbReference>
<dbReference type="SUPFAM" id="SSF56091">
    <property type="entry name" value="DNA ligase/mRNA capping enzyme, catalytic domain"/>
    <property type="match status" value="1"/>
</dbReference>
<dbReference type="Gene3D" id="1.10.150.20">
    <property type="entry name" value="5' to 3' exonuclease, C-terminal subdomain"/>
    <property type="match status" value="2"/>
</dbReference>
<comment type="similarity">
    <text evidence="13 14">Belongs to the NAD-dependent DNA ligase family. LigA subfamily.</text>
</comment>
<feature type="domain" description="BRCT" evidence="16">
    <location>
        <begin position="575"/>
        <end position="651"/>
    </location>
</feature>
<dbReference type="InterPro" id="IPR036420">
    <property type="entry name" value="BRCT_dom_sf"/>
</dbReference>
<dbReference type="Pfam" id="PF03120">
    <property type="entry name" value="OB_DNA_ligase"/>
    <property type="match status" value="1"/>
</dbReference>
<keyword evidence="10 14" id="KW-0520">NAD</keyword>
<evidence type="ECO:0000256" key="5">
    <source>
        <dbReference type="ARBA" id="ARBA00022705"/>
    </source>
</evidence>
<keyword evidence="5 14" id="KW-0235">DNA replication</keyword>
<feature type="binding site" evidence="14">
    <location>
        <position position="135"/>
    </location>
    <ligand>
        <name>NAD(+)</name>
        <dbReference type="ChEBI" id="CHEBI:57540"/>
    </ligand>
</feature>
<keyword evidence="4 14" id="KW-0436">Ligase</keyword>
<feature type="active site" description="N6-AMP-lysine intermediate" evidence="14">
    <location>
        <position position="114"/>
    </location>
</feature>
<evidence type="ECO:0000256" key="14">
    <source>
        <dbReference type="HAMAP-Rule" id="MF_01588"/>
    </source>
</evidence>
<keyword evidence="7 14" id="KW-0227">DNA damage</keyword>
<dbReference type="AlphaFoldDB" id="A0A2N5ZHL6"/>
<dbReference type="SUPFAM" id="SSF47781">
    <property type="entry name" value="RuvA domain 2-like"/>
    <property type="match status" value="1"/>
</dbReference>
<comment type="cofactor">
    <cofactor evidence="14">
        <name>Mg(2+)</name>
        <dbReference type="ChEBI" id="CHEBI:18420"/>
    </cofactor>
    <cofactor evidence="14">
        <name>Mn(2+)</name>
        <dbReference type="ChEBI" id="CHEBI:29035"/>
    </cofactor>
</comment>
<dbReference type="NCBIfam" id="NF005932">
    <property type="entry name" value="PRK07956.1"/>
    <property type="match status" value="1"/>
</dbReference>
<dbReference type="Pfam" id="PF12826">
    <property type="entry name" value="HHH_2"/>
    <property type="match status" value="1"/>
</dbReference>
<dbReference type="SUPFAM" id="SSF52113">
    <property type="entry name" value="BRCT domain"/>
    <property type="match status" value="1"/>
</dbReference>
<dbReference type="GO" id="GO:0046872">
    <property type="term" value="F:metal ion binding"/>
    <property type="evidence" value="ECO:0007669"/>
    <property type="project" value="UniProtKB-KW"/>
</dbReference>
<evidence type="ECO:0000256" key="2">
    <source>
        <dbReference type="ARBA" id="ARBA00012722"/>
    </source>
</evidence>
<dbReference type="Pfam" id="PF00533">
    <property type="entry name" value="BRCT"/>
    <property type="match status" value="1"/>
</dbReference>
<evidence type="ECO:0000256" key="4">
    <source>
        <dbReference type="ARBA" id="ARBA00022598"/>
    </source>
</evidence>
<evidence type="ECO:0000256" key="15">
    <source>
        <dbReference type="RuleBase" id="RU000618"/>
    </source>
</evidence>
<feature type="binding site" evidence="14">
    <location>
        <position position="420"/>
    </location>
    <ligand>
        <name>Zn(2+)</name>
        <dbReference type="ChEBI" id="CHEBI:29105"/>
    </ligand>
</feature>
<keyword evidence="8 14" id="KW-0862">Zinc</keyword>
<dbReference type="PANTHER" id="PTHR23389:SF9">
    <property type="entry name" value="DNA LIGASE"/>
    <property type="match status" value="1"/>
</dbReference>
<protein>
    <recommendedName>
        <fullName evidence="3 14">DNA ligase</fullName>
        <ecNumber evidence="2 14">6.5.1.2</ecNumber>
    </recommendedName>
    <alternativeName>
        <fullName evidence="14">Polydeoxyribonucleotide synthase [NAD(+)]</fullName>
    </alternativeName>
</protein>
<dbReference type="Pfam" id="PF03119">
    <property type="entry name" value="DNA_ligase_ZBD"/>
    <property type="match status" value="1"/>
</dbReference>
<dbReference type="PANTHER" id="PTHR23389">
    <property type="entry name" value="CHROMOSOME TRANSMISSION FIDELITY FACTOR 18"/>
    <property type="match status" value="1"/>
</dbReference>
<dbReference type="SMART" id="SM00532">
    <property type="entry name" value="LIGANc"/>
    <property type="match status" value="1"/>
</dbReference>
<evidence type="ECO:0000256" key="12">
    <source>
        <dbReference type="ARBA" id="ARBA00034005"/>
    </source>
</evidence>
<dbReference type="PROSITE" id="PS01055">
    <property type="entry name" value="DNA_LIGASE_N1"/>
    <property type="match status" value="1"/>
</dbReference>
<evidence type="ECO:0000313" key="17">
    <source>
        <dbReference type="EMBL" id="PLX18112.1"/>
    </source>
</evidence>
<dbReference type="EMBL" id="PKTG01000071">
    <property type="protein sequence ID" value="PLX18112.1"/>
    <property type="molecule type" value="Genomic_DNA"/>
</dbReference>
<keyword evidence="14" id="KW-0464">Manganese</keyword>
<comment type="caution">
    <text evidence="17">The sequence shown here is derived from an EMBL/GenBank/DDBJ whole genome shotgun (WGS) entry which is preliminary data.</text>
</comment>
<evidence type="ECO:0000256" key="7">
    <source>
        <dbReference type="ARBA" id="ARBA00022763"/>
    </source>
</evidence>
<feature type="binding site" evidence="14">
    <location>
        <position position="304"/>
    </location>
    <ligand>
        <name>NAD(+)</name>
        <dbReference type="ChEBI" id="CHEBI:57540"/>
    </ligand>
</feature>
<keyword evidence="6 14" id="KW-0479">Metal-binding</keyword>
<dbReference type="Gene3D" id="3.30.470.30">
    <property type="entry name" value="DNA ligase/mRNA capping enzyme"/>
    <property type="match status" value="1"/>
</dbReference>
<dbReference type="CDD" id="cd00114">
    <property type="entry name" value="LIGANc"/>
    <property type="match status" value="1"/>
</dbReference>
<evidence type="ECO:0000256" key="3">
    <source>
        <dbReference type="ARBA" id="ARBA00013308"/>
    </source>
</evidence>
<keyword evidence="11 14" id="KW-0234">DNA repair</keyword>
<dbReference type="InterPro" id="IPR013840">
    <property type="entry name" value="DNAligase_N"/>
</dbReference>
<dbReference type="InterPro" id="IPR013839">
    <property type="entry name" value="DNAligase_adenylation"/>
</dbReference>
<dbReference type="HAMAP" id="MF_01588">
    <property type="entry name" value="DNA_ligase_A"/>
    <property type="match status" value="1"/>
</dbReference>
<evidence type="ECO:0000256" key="6">
    <source>
        <dbReference type="ARBA" id="ARBA00022723"/>
    </source>
</evidence>
<feature type="binding site" evidence="14">
    <location>
        <position position="112"/>
    </location>
    <ligand>
        <name>NAD(+)</name>
        <dbReference type="ChEBI" id="CHEBI:57540"/>
    </ligand>
</feature>
<sequence>MMKSVKEKIDALVEEIKKYDHNYYVLDNPIVSDHEYDMKYKELERLEKENPEFLRLDSPTKRIGGEPLSEFSNLTHEKRLYSLDNTYSIEDINKYIEKVKKIVESDFTLVAELKLDGISMAVKYIGGKLEYAATRGNGKVGENVTENAKTIKSLPLSIPYKGELLIRGEALMRHSVFKEINSKSEKPFANVRNAAAGSMRQLNPKITAQRKLDFIAYDILSCGIFFETHTDELRFLKENGFRIDEYSKAFKESEEIEKHIDRVLKKRETLDFEIDGLVLKIEEKNLWEKAGYTSKAPRFAIAYKLPARQETTLVEDVIFQVGRTGVITPVAKLKPVNIGGVVVQHATLHNFEEVKRLGVRKGDRVFVQRAGDVIPKITSVAEHLNDDMFVGVIIPPKECPVCNGDVKKEEVYIRCTNPDCPAKNLRQIQHFVSKTALDIEFLGEKTVEILVERGIVKRPSDIFRLNKDQLLDLEGFKEKSVSNILNSIDDSKKTSLSRFIYALGIDGVGEYIANLLSERFGDIEKLREATLEELIGINGIGEKVAKNLIDYFEDDRKESELNELLEIIDFQENQTVEKFFSGKKIVVTGSHPDYKRNDLFDIIKRGGGTVQNSTGKNTDLVVYGEKAGSKLKKAKDLNIETMTIDEFIERI</sequence>
<feature type="binding site" evidence="14">
    <location>
        <position position="415"/>
    </location>
    <ligand>
        <name>Zn(2+)</name>
        <dbReference type="ChEBI" id="CHEBI:29105"/>
    </ligand>
</feature>
<dbReference type="InterPro" id="IPR018239">
    <property type="entry name" value="DNA_ligase_AS"/>
</dbReference>
<evidence type="ECO:0000256" key="13">
    <source>
        <dbReference type="ARBA" id="ARBA00060881"/>
    </source>
</evidence>